<evidence type="ECO:0008006" key="3">
    <source>
        <dbReference type="Google" id="ProtNLM"/>
    </source>
</evidence>
<name>A0A918RYM5_9GAMM</name>
<proteinExistence type="predicted"/>
<protein>
    <recommendedName>
        <fullName evidence="3">Sel1 repeat family protein</fullName>
    </recommendedName>
</protein>
<comment type="caution">
    <text evidence="1">The sequence shown here is derived from an EMBL/GenBank/DDBJ whole genome shotgun (WGS) entry which is preliminary data.</text>
</comment>
<dbReference type="SUPFAM" id="SSF81901">
    <property type="entry name" value="HCP-like"/>
    <property type="match status" value="1"/>
</dbReference>
<dbReference type="InterPro" id="IPR011990">
    <property type="entry name" value="TPR-like_helical_dom_sf"/>
</dbReference>
<reference evidence="1" key="1">
    <citation type="journal article" date="2014" name="Int. J. Syst. Evol. Microbiol.">
        <title>Complete genome sequence of Corynebacterium casei LMG S-19264T (=DSM 44701T), isolated from a smear-ripened cheese.</title>
        <authorList>
            <consortium name="US DOE Joint Genome Institute (JGI-PGF)"/>
            <person name="Walter F."/>
            <person name="Albersmeier A."/>
            <person name="Kalinowski J."/>
            <person name="Ruckert C."/>
        </authorList>
    </citation>
    <scope>NUCLEOTIDE SEQUENCE</scope>
    <source>
        <strain evidence="1">KCTC 12711</strain>
    </source>
</reference>
<organism evidence="1 2">
    <name type="scientific">Arenicella chitinivorans</name>
    <dbReference type="NCBI Taxonomy" id="1329800"/>
    <lineage>
        <taxon>Bacteria</taxon>
        <taxon>Pseudomonadati</taxon>
        <taxon>Pseudomonadota</taxon>
        <taxon>Gammaproteobacteria</taxon>
        <taxon>Arenicellales</taxon>
        <taxon>Arenicellaceae</taxon>
        <taxon>Arenicella</taxon>
    </lineage>
</organism>
<dbReference type="Proteomes" id="UP000614811">
    <property type="component" value="Unassembled WGS sequence"/>
</dbReference>
<keyword evidence="2" id="KW-1185">Reference proteome</keyword>
<evidence type="ECO:0000313" key="1">
    <source>
        <dbReference type="EMBL" id="GHA16361.1"/>
    </source>
</evidence>
<reference evidence="1" key="2">
    <citation type="submission" date="2020-09" db="EMBL/GenBank/DDBJ databases">
        <authorList>
            <person name="Sun Q."/>
            <person name="Kim S."/>
        </authorList>
    </citation>
    <scope>NUCLEOTIDE SEQUENCE</scope>
    <source>
        <strain evidence="1">KCTC 12711</strain>
    </source>
</reference>
<accession>A0A918RYM5</accession>
<evidence type="ECO:0000313" key="2">
    <source>
        <dbReference type="Proteomes" id="UP000614811"/>
    </source>
</evidence>
<gene>
    <name evidence="1" type="ORF">GCM10008090_27710</name>
</gene>
<dbReference type="AlphaFoldDB" id="A0A918RYM5"/>
<dbReference type="EMBL" id="BMXA01000005">
    <property type="protein sequence ID" value="GHA16361.1"/>
    <property type="molecule type" value="Genomic_DNA"/>
</dbReference>
<dbReference type="Gene3D" id="1.25.40.10">
    <property type="entry name" value="Tetratricopeptide repeat domain"/>
    <property type="match status" value="1"/>
</dbReference>
<sequence>MRVLLYVRVGREIEAEDELAIYWLTRAAENGHKSATYLIISRYYSGTEGFPKDNGKAKDCKRIGR</sequence>